<evidence type="ECO:0000256" key="1">
    <source>
        <dbReference type="ARBA" id="ARBA00004123"/>
    </source>
</evidence>
<dbReference type="VEuPathDB" id="MicrosporidiaDB:A0H76_2565"/>
<dbReference type="VEuPathDB" id="MicrosporidiaDB:HERIO_1185"/>
<dbReference type="Proteomes" id="UP000192356">
    <property type="component" value="Unassembled WGS sequence"/>
</dbReference>
<dbReference type="VEuPathDB" id="MicrosporidiaDB:A0H76_2564"/>
<dbReference type="GO" id="GO:0005655">
    <property type="term" value="C:nucleolar ribonuclease P complex"/>
    <property type="evidence" value="ECO:0007669"/>
    <property type="project" value="InterPro"/>
</dbReference>
<accession>A0A1X0QB53</accession>
<protein>
    <recommendedName>
        <fullName evidence="8">POP1</fullName>
    </recommendedName>
</protein>
<keyword evidence="2" id="KW-0819">tRNA processing</keyword>
<dbReference type="PANTHER" id="PTHR22731:SF3">
    <property type="entry name" value="RIBONUCLEASES P_MRP PROTEIN SUBUNIT POP1"/>
    <property type="match status" value="1"/>
</dbReference>
<evidence type="ECO:0000256" key="3">
    <source>
        <dbReference type="ARBA" id="ARBA00023242"/>
    </source>
</evidence>
<evidence type="ECO:0000313" key="7">
    <source>
        <dbReference type="Proteomes" id="UP000192356"/>
    </source>
</evidence>
<feature type="domain" description="POPLD" evidence="5">
    <location>
        <begin position="185"/>
        <end position="266"/>
    </location>
</feature>
<dbReference type="InterPro" id="IPR039182">
    <property type="entry name" value="Pop1"/>
</dbReference>
<name>A0A1X0QB53_9MICR</name>
<dbReference type="InterPro" id="IPR012590">
    <property type="entry name" value="POPLD_dom"/>
</dbReference>
<dbReference type="InterPro" id="IPR009723">
    <property type="entry name" value="Pop1_N"/>
</dbReference>
<keyword evidence="3" id="KW-0539">Nucleus</keyword>
<dbReference type="PANTHER" id="PTHR22731">
    <property type="entry name" value="RIBONUCLEASES P/MRP PROTEIN SUBUNIT POP1"/>
    <property type="match status" value="1"/>
</dbReference>
<organism evidence="6 7">
    <name type="scientific">Hepatospora eriocheir</name>
    <dbReference type="NCBI Taxonomy" id="1081669"/>
    <lineage>
        <taxon>Eukaryota</taxon>
        <taxon>Fungi</taxon>
        <taxon>Fungi incertae sedis</taxon>
        <taxon>Microsporidia</taxon>
        <taxon>Hepatosporidae</taxon>
        <taxon>Hepatospora</taxon>
    </lineage>
</organism>
<feature type="domain" description="Pop1 N-terminal" evidence="4">
    <location>
        <begin position="6"/>
        <end position="58"/>
    </location>
</feature>
<dbReference type="AlphaFoldDB" id="A0A1X0QB53"/>
<evidence type="ECO:0000313" key="6">
    <source>
        <dbReference type="EMBL" id="ORD96925.1"/>
    </source>
</evidence>
<keyword evidence="7" id="KW-1185">Reference proteome</keyword>
<dbReference type="OrthoDB" id="442863at2759"/>
<sequence>MIVDEFVNSRSKEIKEIEKSIETKKKQSLIWQRLPHYKRRRNRNYDKRHTKKVKPRKKDRHVLRTHTYFAKRFFMLKLKDKLSIPLNRRVKSDKFIYKFSLRLLVFDESFRGVFEYKRDEQTIEENSDLIVVGDKIISIGKQLNKELIDSKLCSFVLYGKDIDLNILKEDYYIKIIELNSLLEKYKIICYRNRAMKILNTLISNKYTALSLNELHRLSLENNIMTIYDNVQSDIYKQISLSQNDILIDKLNKTPKGKQSKTTILNLNEIYKDKEVSYFVFKVDKGTVSSYTNILAVNNIHIGHVIRSSFKFSSGSVYGLGVTDCNIEVNEILKFKNKQNHFYSGKIIKIF</sequence>
<evidence type="ECO:0000259" key="5">
    <source>
        <dbReference type="Pfam" id="PF08170"/>
    </source>
</evidence>
<dbReference type="EMBL" id="LVKB01000052">
    <property type="protein sequence ID" value="ORD96925.1"/>
    <property type="molecule type" value="Genomic_DNA"/>
</dbReference>
<dbReference type="Pfam" id="PF08170">
    <property type="entry name" value="POPLD"/>
    <property type="match status" value="1"/>
</dbReference>
<evidence type="ECO:0008006" key="8">
    <source>
        <dbReference type="Google" id="ProtNLM"/>
    </source>
</evidence>
<comment type="caution">
    <text evidence="6">The sequence shown here is derived from an EMBL/GenBank/DDBJ whole genome shotgun (WGS) entry which is preliminary data.</text>
</comment>
<reference evidence="6 7" key="1">
    <citation type="journal article" date="2017" name="Environ. Microbiol.">
        <title>Decay of the glycolytic pathway and adaptation to intranuclear parasitism within Enterocytozoonidae microsporidia.</title>
        <authorList>
            <person name="Wiredu Boakye D."/>
            <person name="Jaroenlak P."/>
            <person name="Prachumwat A."/>
            <person name="Williams T.A."/>
            <person name="Bateman K.S."/>
            <person name="Itsathitphaisarn O."/>
            <person name="Sritunyalucksana K."/>
            <person name="Paszkiewicz K.H."/>
            <person name="Moore K.A."/>
            <person name="Stentiford G.D."/>
            <person name="Williams B.A."/>
        </authorList>
    </citation>
    <scope>NUCLEOTIDE SEQUENCE [LARGE SCALE GENOMIC DNA]</scope>
    <source>
        <strain evidence="6 7">GB1</strain>
    </source>
</reference>
<proteinExistence type="predicted"/>
<gene>
    <name evidence="6" type="ORF">HERIO_1185</name>
</gene>
<comment type="subcellular location">
    <subcellularLocation>
        <location evidence="1">Nucleus</location>
    </subcellularLocation>
</comment>
<evidence type="ECO:0000259" key="4">
    <source>
        <dbReference type="Pfam" id="PF06978"/>
    </source>
</evidence>
<dbReference type="GO" id="GO:0000172">
    <property type="term" value="C:ribonuclease MRP complex"/>
    <property type="evidence" value="ECO:0007669"/>
    <property type="project" value="InterPro"/>
</dbReference>
<dbReference type="GO" id="GO:0001682">
    <property type="term" value="P:tRNA 5'-leader removal"/>
    <property type="evidence" value="ECO:0007669"/>
    <property type="project" value="InterPro"/>
</dbReference>
<evidence type="ECO:0000256" key="2">
    <source>
        <dbReference type="ARBA" id="ARBA00022694"/>
    </source>
</evidence>
<dbReference type="Pfam" id="PF06978">
    <property type="entry name" value="POP1_N"/>
    <property type="match status" value="1"/>
</dbReference>